<comment type="subcellular location">
    <subcellularLocation>
        <location evidence="1">Membrane</location>
        <topology evidence="1">Single-pass type II membrane protein</topology>
    </subcellularLocation>
</comment>
<dbReference type="Proteomes" id="UP000238479">
    <property type="component" value="Chromosome 4"/>
</dbReference>
<dbReference type="GO" id="GO:0016757">
    <property type="term" value="F:glycosyltransferase activity"/>
    <property type="evidence" value="ECO:0007669"/>
    <property type="project" value="UniProtKB-KW"/>
</dbReference>
<sequence>MKDRNLCPLNLLSKVFNVKHHLLNLVSHFLFFIGGFTLGVLLTSSYLRNTSLTLQIDQFSIATSSLPSNNSNSQMLVPTNVKAPTSYMSHVRIGLKAYLEPPNVTHDMNDEELLWRASTAPRISEYPFHRVPKVAFMFLTKGPVHLAPLWEKFFKGHQGLYSIYVHSDPSYNASSHPESPVFQGRRIPSQKVKWAQVNMIEAESRLIANALLDISNQRFVLLSEACIPLYNFSTIYTYLLNSQETFVEVYDDPSSVGRGRYNSSYYPILDQWRKGSQWVEIDRDIAIEVVSDRTYLPAFRLGNRSCFADEHYSPTFVNLKFSAKNLNRSVTWVNWSTRGPHPVEYNSSSAELLNTLRNGNGQRCLYNRRRSNVYFLFARKSRPSALDSLLRLAPKIMHFNTDS</sequence>
<dbReference type="PANTHER" id="PTHR31042:SF111">
    <property type="entry name" value="CORE-2_I-BRANCHING BETA-1,6-N-ACETYLGLUCOSAMINYLTRANSFERASE FAMILY PROTEIN"/>
    <property type="match status" value="1"/>
</dbReference>
<dbReference type="PANTHER" id="PTHR31042">
    <property type="entry name" value="CORE-2/I-BRANCHING BETA-1,6-N-ACETYLGLUCOSAMINYLTRANSFERASE FAMILY PROTEIN-RELATED"/>
    <property type="match status" value="1"/>
</dbReference>
<keyword evidence="4 6" id="KW-0472">Membrane</keyword>
<evidence type="ECO:0000313" key="7">
    <source>
        <dbReference type="EMBL" id="PRQ40318.1"/>
    </source>
</evidence>
<dbReference type="GO" id="GO:0016020">
    <property type="term" value="C:membrane"/>
    <property type="evidence" value="ECO:0007669"/>
    <property type="project" value="UniProtKB-SubCell"/>
</dbReference>
<protein>
    <submittedName>
        <fullName evidence="7">Putative glycosyl transferase, family 14</fullName>
    </submittedName>
</protein>
<dbReference type="InterPro" id="IPR044174">
    <property type="entry name" value="BC10-like"/>
</dbReference>
<dbReference type="Gramene" id="PRQ40318">
    <property type="protein sequence ID" value="PRQ40318"/>
    <property type="gene ID" value="RchiOBHm_Chr4g0434731"/>
</dbReference>
<dbReference type="AlphaFoldDB" id="A0A2P6R1M2"/>
<feature type="transmembrane region" description="Helical" evidence="6">
    <location>
        <begin position="21"/>
        <end position="42"/>
    </location>
</feature>
<gene>
    <name evidence="7" type="ORF">RchiOBHm_Chr4g0434731</name>
</gene>
<keyword evidence="6" id="KW-1133">Transmembrane helix</keyword>
<evidence type="ECO:0000256" key="3">
    <source>
        <dbReference type="ARBA" id="ARBA00022679"/>
    </source>
</evidence>
<keyword evidence="3 7" id="KW-0808">Transferase</keyword>
<proteinExistence type="predicted"/>
<comment type="caution">
    <text evidence="7">The sequence shown here is derived from an EMBL/GenBank/DDBJ whole genome shotgun (WGS) entry which is preliminary data.</text>
</comment>
<organism evidence="7 8">
    <name type="scientific">Rosa chinensis</name>
    <name type="common">China rose</name>
    <dbReference type="NCBI Taxonomy" id="74649"/>
    <lineage>
        <taxon>Eukaryota</taxon>
        <taxon>Viridiplantae</taxon>
        <taxon>Streptophyta</taxon>
        <taxon>Embryophyta</taxon>
        <taxon>Tracheophyta</taxon>
        <taxon>Spermatophyta</taxon>
        <taxon>Magnoliopsida</taxon>
        <taxon>eudicotyledons</taxon>
        <taxon>Gunneridae</taxon>
        <taxon>Pentapetalae</taxon>
        <taxon>rosids</taxon>
        <taxon>fabids</taxon>
        <taxon>Rosales</taxon>
        <taxon>Rosaceae</taxon>
        <taxon>Rosoideae</taxon>
        <taxon>Rosoideae incertae sedis</taxon>
        <taxon>Rosa</taxon>
    </lineage>
</organism>
<reference evidence="7 8" key="1">
    <citation type="journal article" date="2018" name="Nat. Genet.">
        <title>The Rosa genome provides new insights in the design of modern roses.</title>
        <authorList>
            <person name="Bendahmane M."/>
        </authorList>
    </citation>
    <scope>NUCLEOTIDE SEQUENCE [LARGE SCALE GENOMIC DNA]</scope>
    <source>
        <strain evidence="8">cv. Old Blush</strain>
    </source>
</reference>
<keyword evidence="8" id="KW-1185">Reference proteome</keyword>
<keyword evidence="6" id="KW-0812">Transmembrane</keyword>
<dbReference type="EMBL" id="PDCK01000042">
    <property type="protein sequence ID" value="PRQ40318.1"/>
    <property type="molecule type" value="Genomic_DNA"/>
</dbReference>
<keyword evidence="2" id="KW-0328">Glycosyltransferase</keyword>
<evidence type="ECO:0000256" key="5">
    <source>
        <dbReference type="ARBA" id="ARBA00023180"/>
    </source>
</evidence>
<evidence type="ECO:0000256" key="4">
    <source>
        <dbReference type="ARBA" id="ARBA00023136"/>
    </source>
</evidence>
<dbReference type="InterPro" id="IPR003406">
    <property type="entry name" value="Glyco_trans_14"/>
</dbReference>
<dbReference type="OMA" id="QWGNVNM"/>
<dbReference type="Pfam" id="PF02485">
    <property type="entry name" value="Branch"/>
    <property type="match status" value="1"/>
</dbReference>
<keyword evidence="5" id="KW-0325">Glycoprotein</keyword>
<evidence type="ECO:0000256" key="1">
    <source>
        <dbReference type="ARBA" id="ARBA00004606"/>
    </source>
</evidence>
<evidence type="ECO:0000313" key="8">
    <source>
        <dbReference type="Proteomes" id="UP000238479"/>
    </source>
</evidence>
<evidence type="ECO:0000256" key="6">
    <source>
        <dbReference type="SAM" id="Phobius"/>
    </source>
</evidence>
<name>A0A2P6R1M2_ROSCH</name>
<accession>A0A2P6R1M2</accession>
<evidence type="ECO:0000256" key="2">
    <source>
        <dbReference type="ARBA" id="ARBA00022676"/>
    </source>
</evidence>